<dbReference type="InterPro" id="IPR020590">
    <property type="entry name" value="Guanylate_kinase_CS"/>
</dbReference>
<proteinExistence type="inferred from homology"/>
<keyword evidence="4" id="KW-0547">Nucleotide-binding</keyword>
<dbReference type="GO" id="GO:0005524">
    <property type="term" value="F:ATP binding"/>
    <property type="evidence" value="ECO:0007669"/>
    <property type="project" value="UniProtKB-KW"/>
</dbReference>
<evidence type="ECO:0000259" key="8">
    <source>
        <dbReference type="PROSITE" id="PS50052"/>
    </source>
</evidence>
<dbReference type="Pfam" id="PF00625">
    <property type="entry name" value="Guanylate_kin"/>
    <property type="match status" value="1"/>
</dbReference>
<dbReference type="AlphaFoldDB" id="A0A8S1CN66"/>
<dbReference type="Gene3D" id="3.30.63.10">
    <property type="entry name" value="Guanylate Kinase phosphate binding domain"/>
    <property type="match status" value="1"/>
</dbReference>
<dbReference type="EC" id="2.7.4.8" evidence="2"/>
<gene>
    <name evidence="9" type="ORF">CLODIP_2_CD08526</name>
</gene>
<protein>
    <recommendedName>
        <fullName evidence="2">guanylate kinase</fullName>
        <ecNumber evidence="2">2.7.4.8</ecNumber>
    </recommendedName>
</protein>
<accession>A0A8S1CN66</accession>
<name>A0A8S1CN66_9INSE</name>
<sequence>MSEFSEMFGFSVSHTTRKPRPGENDGVHYHFVSLDDMQAAVQRGEFIESATFSGNMYGTSKKAVEDVTKKGRVCILDIDCQGVRQVKKVPDLRALYVFVKPPSLESLEARLRGRNTETEESLNRRLVAAKAELEYGEQPGNFDLVMVNDNLDTSYETLRSFLLPHLQALRSEGLAATLERLLRLRKQGVHHLHAPPASGRLGLLSFASLCCISNFLIFMLFSFIFDDK</sequence>
<dbReference type="Gene3D" id="3.40.50.300">
    <property type="entry name" value="P-loop containing nucleotide triphosphate hydrolases"/>
    <property type="match status" value="1"/>
</dbReference>
<dbReference type="Proteomes" id="UP000494165">
    <property type="component" value="Unassembled WGS sequence"/>
</dbReference>
<organism evidence="9 10">
    <name type="scientific">Cloeon dipterum</name>
    <dbReference type="NCBI Taxonomy" id="197152"/>
    <lineage>
        <taxon>Eukaryota</taxon>
        <taxon>Metazoa</taxon>
        <taxon>Ecdysozoa</taxon>
        <taxon>Arthropoda</taxon>
        <taxon>Hexapoda</taxon>
        <taxon>Insecta</taxon>
        <taxon>Pterygota</taxon>
        <taxon>Palaeoptera</taxon>
        <taxon>Ephemeroptera</taxon>
        <taxon>Pisciforma</taxon>
        <taxon>Baetidae</taxon>
        <taxon>Cloeon</taxon>
    </lineage>
</organism>
<evidence type="ECO:0000313" key="9">
    <source>
        <dbReference type="EMBL" id="CAB3371035.1"/>
    </source>
</evidence>
<dbReference type="PROSITE" id="PS50052">
    <property type="entry name" value="GUANYLATE_KINASE_2"/>
    <property type="match status" value="1"/>
</dbReference>
<keyword evidence="5" id="KW-0418">Kinase</keyword>
<dbReference type="PANTHER" id="PTHR23117:SF13">
    <property type="entry name" value="GUANYLATE KINASE"/>
    <property type="match status" value="1"/>
</dbReference>
<dbReference type="InterPro" id="IPR008144">
    <property type="entry name" value="Guanylate_kin-like_dom"/>
</dbReference>
<keyword evidence="7" id="KW-0812">Transmembrane</keyword>
<dbReference type="GO" id="GO:0005829">
    <property type="term" value="C:cytosol"/>
    <property type="evidence" value="ECO:0007669"/>
    <property type="project" value="TreeGrafter"/>
</dbReference>
<evidence type="ECO:0000313" key="10">
    <source>
        <dbReference type="Proteomes" id="UP000494165"/>
    </source>
</evidence>
<feature type="domain" description="Guanylate kinase-like" evidence="8">
    <location>
        <begin position="1"/>
        <end position="163"/>
    </location>
</feature>
<keyword evidence="3" id="KW-0808">Transferase</keyword>
<comment type="caution">
    <text evidence="9">The sequence shown here is derived from an EMBL/GenBank/DDBJ whole genome shotgun (WGS) entry which is preliminary data.</text>
</comment>
<evidence type="ECO:0000256" key="6">
    <source>
        <dbReference type="ARBA" id="ARBA00022840"/>
    </source>
</evidence>
<dbReference type="PANTHER" id="PTHR23117">
    <property type="entry name" value="GUANYLATE KINASE-RELATED"/>
    <property type="match status" value="1"/>
</dbReference>
<keyword evidence="7" id="KW-1133">Transmembrane helix</keyword>
<keyword evidence="7" id="KW-0472">Membrane</keyword>
<reference evidence="9 10" key="1">
    <citation type="submission" date="2020-04" db="EMBL/GenBank/DDBJ databases">
        <authorList>
            <person name="Alioto T."/>
            <person name="Alioto T."/>
            <person name="Gomez Garrido J."/>
        </authorList>
    </citation>
    <scope>NUCLEOTIDE SEQUENCE [LARGE SCALE GENOMIC DNA]</scope>
</reference>
<comment type="similarity">
    <text evidence="1">Belongs to the guanylate kinase family.</text>
</comment>
<feature type="transmembrane region" description="Helical" evidence="7">
    <location>
        <begin position="201"/>
        <end position="225"/>
    </location>
</feature>
<dbReference type="EMBL" id="CADEPI010000058">
    <property type="protein sequence ID" value="CAB3371035.1"/>
    <property type="molecule type" value="Genomic_DNA"/>
</dbReference>
<dbReference type="InterPro" id="IPR027417">
    <property type="entry name" value="P-loop_NTPase"/>
</dbReference>
<dbReference type="InterPro" id="IPR017665">
    <property type="entry name" value="Guanylate_kinase"/>
</dbReference>
<keyword evidence="10" id="KW-1185">Reference proteome</keyword>
<evidence type="ECO:0000256" key="5">
    <source>
        <dbReference type="ARBA" id="ARBA00022777"/>
    </source>
</evidence>
<evidence type="ECO:0000256" key="3">
    <source>
        <dbReference type="ARBA" id="ARBA00022679"/>
    </source>
</evidence>
<dbReference type="SUPFAM" id="SSF52540">
    <property type="entry name" value="P-loop containing nucleoside triphosphate hydrolases"/>
    <property type="match status" value="1"/>
</dbReference>
<dbReference type="InterPro" id="IPR008145">
    <property type="entry name" value="GK/Ca_channel_bsu"/>
</dbReference>
<dbReference type="SMART" id="SM00072">
    <property type="entry name" value="GuKc"/>
    <property type="match status" value="1"/>
</dbReference>
<dbReference type="GO" id="GO:0004385">
    <property type="term" value="F:GMP kinase activity"/>
    <property type="evidence" value="ECO:0007669"/>
    <property type="project" value="UniProtKB-EC"/>
</dbReference>
<dbReference type="FunFam" id="3.30.63.10:FF:000002">
    <property type="entry name" value="Guanylate kinase 1"/>
    <property type="match status" value="1"/>
</dbReference>
<evidence type="ECO:0000256" key="7">
    <source>
        <dbReference type="SAM" id="Phobius"/>
    </source>
</evidence>
<evidence type="ECO:0000256" key="1">
    <source>
        <dbReference type="ARBA" id="ARBA00005790"/>
    </source>
</evidence>
<evidence type="ECO:0000256" key="4">
    <source>
        <dbReference type="ARBA" id="ARBA00022741"/>
    </source>
</evidence>
<dbReference type="PROSITE" id="PS00856">
    <property type="entry name" value="GUANYLATE_KINASE_1"/>
    <property type="match status" value="1"/>
</dbReference>
<dbReference type="OrthoDB" id="6334211at2759"/>
<dbReference type="NCBIfam" id="TIGR03263">
    <property type="entry name" value="guanyl_kin"/>
    <property type="match status" value="1"/>
</dbReference>
<keyword evidence="6" id="KW-0067">ATP-binding</keyword>
<dbReference type="CDD" id="cd00071">
    <property type="entry name" value="GMPK"/>
    <property type="match status" value="1"/>
</dbReference>
<evidence type="ECO:0000256" key="2">
    <source>
        <dbReference type="ARBA" id="ARBA00012961"/>
    </source>
</evidence>